<dbReference type="SUPFAM" id="SSF56399">
    <property type="entry name" value="ADP-ribosylation"/>
    <property type="match status" value="1"/>
</dbReference>
<protein>
    <submittedName>
        <fullName evidence="1">Uncharacterized protein</fullName>
    </submittedName>
</protein>
<organism evidence="1 2">
    <name type="scientific">Luteolibacter yonseiensis</name>
    <dbReference type="NCBI Taxonomy" id="1144680"/>
    <lineage>
        <taxon>Bacteria</taxon>
        <taxon>Pseudomonadati</taxon>
        <taxon>Verrucomicrobiota</taxon>
        <taxon>Verrucomicrobiia</taxon>
        <taxon>Verrucomicrobiales</taxon>
        <taxon>Verrucomicrobiaceae</taxon>
        <taxon>Luteolibacter</taxon>
    </lineage>
</organism>
<sequence length="191" mass="21680">MESPYQRLVMGYHGCDRGLRDRVLLGDMSLKQSNNKYDWLGRGLYFWEFGPERALEWAEELKARGRIDTPSVLGAYINLGHCFDLLDVRYTKVLGEAYPEFESVLSSSGKTIPVNLPLAPGDPDMLIRRRDCAVINWTLDRYENAMGTSIDTVRGVFQEGEAAFPGAFIRQKSHIQIAVREPTCIVGFFRP</sequence>
<accession>A0A934V8Z3</accession>
<keyword evidence="2" id="KW-1185">Reference proteome</keyword>
<comment type="caution">
    <text evidence="1">The sequence shown here is derived from an EMBL/GenBank/DDBJ whole genome shotgun (WGS) entry which is preliminary data.</text>
</comment>
<proteinExistence type="predicted"/>
<gene>
    <name evidence="1" type="ORF">JIN84_03325</name>
</gene>
<evidence type="ECO:0000313" key="1">
    <source>
        <dbReference type="EMBL" id="MBK1814628.1"/>
    </source>
</evidence>
<reference evidence="1" key="1">
    <citation type="submission" date="2021-01" db="EMBL/GenBank/DDBJ databases">
        <title>Modified the classification status of verrucomicrobia.</title>
        <authorList>
            <person name="Feng X."/>
        </authorList>
    </citation>
    <scope>NUCLEOTIDE SEQUENCE</scope>
    <source>
        <strain evidence="1">JCM 18052</strain>
    </source>
</reference>
<evidence type="ECO:0000313" key="2">
    <source>
        <dbReference type="Proteomes" id="UP000600139"/>
    </source>
</evidence>
<dbReference type="Proteomes" id="UP000600139">
    <property type="component" value="Unassembled WGS sequence"/>
</dbReference>
<dbReference type="EMBL" id="JAENIK010000004">
    <property type="protein sequence ID" value="MBK1814628.1"/>
    <property type="molecule type" value="Genomic_DNA"/>
</dbReference>
<name>A0A934V8Z3_9BACT</name>
<dbReference type="RefSeq" id="WP_200349585.1">
    <property type="nucleotide sequence ID" value="NZ_BAABHZ010000010.1"/>
</dbReference>
<dbReference type="AlphaFoldDB" id="A0A934V8Z3"/>